<feature type="transmembrane region" description="Helical" evidence="1">
    <location>
        <begin position="114"/>
        <end position="137"/>
    </location>
</feature>
<sequence>MSDRIFGVVCLLLAGFYIYSASSIELGFIETPVGPRAFPYIIGAVLALGGLYPIFVPDERPDWPDMRGVIEIVFATAVMIAYAMVLEEFGFVISTAIAAALLGWRLGTPPLWAAISGVLISVGIYVIFHLILGLSLARGPWGF</sequence>
<name>A0A7X3LV10_9HYPH</name>
<keyword evidence="1" id="KW-0472">Membrane</keyword>
<dbReference type="AlphaFoldDB" id="A0A7X3LV10"/>
<dbReference type="Pfam" id="PF07331">
    <property type="entry name" value="TctB"/>
    <property type="match status" value="1"/>
</dbReference>
<feature type="transmembrane region" description="Helical" evidence="1">
    <location>
        <begin position="36"/>
        <end position="56"/>
    </location>
</feature>
<dbReference type="EMBL" id="WUMV01000004">
    <property type="protein sequence ID" value="MXN65632.1"/>
    <property type="molecule type" value="Genomic_DNA"/>
</dbReference>
<organism evidence="3 4">
    <name type="scientific">Stappia sediminis</name>
    <dbReference type="NCBI Taxonomy" id="2692190"/>
    <lineage>
        <taxon>Bacteria</taxon>
        <taxon>Pseudomonadati</taxon>
        <taxon>Pseudomonadota</taxon>
        <taxon>Alphaproteobacteria</taxon>
        <taxon>Hyphomicrobiales</taxon>
        <taxon>Stappiaceae</taxon>
        <taxon>Stappia</taxon>
    </lineage>
</organism>
<gene>
    <name evidence="3" type="ORF">GR183_12025</name>
</gene>
<evidence type="ECO:0000256" key="1">
    <source>
        <dbReference type="SAM" id="Phobius"/>
    </source>
</evidence>
<accession>A0A7X3LV10</accession>
<feature type="domain" description="DUF1468" evidence="2">
    <location>
        <begin position="5"/>
        <end position="136"/>
    </location>
</feature>
<keyword evidence="1" id="KW-1133">Transmembrane helix</keyword>
<proteinExistence type="predicted"/>
<dbReference type="InterPro" id="IPR009936">
    <property type="entry name" value="DUF1468"/>
</dbReference>
<reference evidence="3 4" key="1">
    <citation type="submission" date="2019-12" db="EMBL/GenBank/DDBJ databases">
        <authorList>
            <person name="Li M."/>
        </authorList>
    </citation>
    <scope>NUCLEOTIDE SEQUENCE [LARGE SCALE GENOMIC DNA]</scope>
    <source>
        <strain evidence="3 4">GBMRC 2046</strain>
    </source>
</reference>
<keyword evidence="4" id="KW-1185">Reference proteome</keyword>
<comment type="caution">
    <text evidence="3">The sequence shown here is derived from an EMBL/GenBank/DDBJ whole genome shotgun (WGS) entry which is preliminary data.</text>
</comment>
<evidence type="ECO:0000313" key="4">
    <source>
        <dbReference type="Proteomes" id="UP000433101"/>
    </source>
</evidence>
<evidence type="ECO:0000259" key="2">
    <source>
        <dbReference type="Pfam" id="PF07331"/>
    </source>
</evidence>
<feature type="transmembrane region" description="Helical" evidence="1">
    <location>
        <begin position="68"/>
        <end position="85"/>
    </location>
</feature>
<evidence type="ECO:0000313" key="3">
    <source>
        <dbReference type="EMBL" id="MXN65632.1"/>
    </source>
</evidence>
<keyword evidence="1" id="KW-0812">Transmembrane</keyword>
<dbReference type="RefSeq" id="WP_160775888.1">
    <property type="nucleotide sequence ID" value="NZ_WUMV01000004.1"/>
</dbReference>
<dbReference type="Proteomes" id="UP000433101">
    <property type="component" value="Unassembled WGS sequence"/>
</dbReference>
<protein>
    <submittedName>
        <fullName evidence="3">Tripartite tricarboxylate transporter TctB family protein</fullName>
    </submittedName>
</protein>